<feature type="domain" description="Retrotransposon gag" evidence="1">
    <location>
        <begin position="2"/>
        <end position="75"/>
    </location>
</feature>
<dbReference type="Proteomes" id="UP000075243">
    <property type="component" value="Chromosome 11"/>
</dbReference>
<reference evidence="2 3" key="1">
    <citation type="journal article" date="2012" name="Nat. Biotechnol.">
        <title>Draft genome sequence of pigeonpea (Cajanus cajan), an orphan legume crop of resource-poor farmers.</title>
        <authorList>
            <person name="Varshney R.K."/>
            <person name="Chen W."/>
            <person name="Li Y."/>
            <person name="Bharti A.K."/>
            <person name="Saxena R.K."/>
            <person name="Schlueter J.A."/>
            <person name="Donoghue M.T."/>
            <person name="Azam S."/>
            <person name="Fan G."/>
            <person name="Whaley A.M."/>
            <person name="Farmer A.D."/>
            <person name="Sheridan J."/>
            <person name="Iwata A."/>
            <person name="Tuteja R."/>
            <person name="Penmetsa R.V."/>
            <person name="Wu W."/>
            <person name="Upadhyaya H.D."/>
            <person name="Yang S.P."/>
            <person name="Shah T."/>
            <person name="Saxena K.B."/>
            <person name="Michael T."/>
            <person name="McCombie W.R."/>
            <person name="Yang B."/>
            <person name="Zhang G."/>
            <person name="Yang H."/>
            <person name="Wang J."/>
            <person name="Spillane C."/>
            <person name="Cook D.R."/>
            <person name="May G.D."/>
            <person name="Xu X."/>
            <person name="Jackson S.A."/>
        </authorList>
    </citation>
    <scope>NUCLEOTIDE SEQUENCE [LARGE SCALE GENOMIC DNA]</scope>
    <source>
        <strain evidence="3">cv. Asha</strain>
    </source>
</reference>
<gene>
    <name evidence="2" type="ORF">KK1_002857</name>
</gene>
<dbReference type="AlphaFoldDB" id="A0A151SP96"/>
<organism evidence="2 3">
    <name type="scientific">Cajanus cajan</name>
    <name type="common">Pigeon pea</name>
    <name type="synonym">Cajanus indicus</name>
    <dbReference type="NCBI Taxonomy" id="3821"/>
    <lineage>
        <taxon>Eukaryota</taxon>
        <taxon>Viridiplantae</taxon>
        <taxon>Streptophyta</taxon>
        <taxon>Embryophyta</taxon>
        <taxon>Tracheophyta</taxon>
        <taxon>Spermatophyta</taxon>
        <taxon>Magnoliopsida</taxon>
        <taxon>eudicotyledons</taxon>
        <taxon>Gunneridae</taxon>
        <taxon>Pentapetalae</taxon>
        <taxon>rosids</taxon>
        <taxon>fabids</taxon>
        <taxon>Fabales</taxon>
        <taxon>Fabaceae</taxon>
        <taxon>Papilionoideae</taxon>
        <taxon>50 kb inversion clade</taxon>
        <taxon>NPAAA clade</taxon>
        <taxon>indigoferoid/millettioid clade</taxon>
        <taxon>Phaseoleae</taxon>
        <taxon>Cajanus</taxon>
    </lineage>
</organism>
<evidence type="ECO:0000313" key="2">
    <source>
        <dbReference type="EMBL" id="KYP56613.1"/>
    </source>
</evidence>
<name>A0A151SP96_CAJCA</name>
<evidence type="ECO:0000259" key="1">
    <source>
        <dbReference type="Pfam" id="PF03732"/>
    </source>
</evidence>
<accession>A0A151SP96</accession>
<protein>
    <recommendedName>
        <fullName evidence="1">Retrotransposon gag domain-containing protein</fullName>
    </recommendedName>
</protein>
<sequence length="77" mass="9450">MLSGEAEDWWKFANQTLPEEENVIAWEVFKESFLGNYFSRDLRKYKVKEFLDLKQGNMTFGEYASKFHELMKYWPYY</sequence>
<keyword evidence="3" id="KW-1185">Reference proteome</keyword>
<dbReference type="InterPro" id="IPR005162">
    <property type="entry name" value="Retrotrans_gag_dom"/>
</dbReference>
<evidence type="ECO:0000313" key="3">
    <source>
        <dbReference type="Proteomes" id="UP000075243"/>
    </source>
</evidence>
<dbReference type="Pfam" id="PF03732">
    <property type="entry name" value="Retrotrans_gag"/>
    <property type="match status" value="1"/>
</dbReference>
<dbReference type="EMBL" id="CM003613">
    <property type="protein sequence ID" value="KYP56613.1"/>
    <property type="molecule type" value="Genomic_DNA"/>
</dbReference>
<proteinExistence type="predicted"/>
<dbReference type="Gramene" id="C.cajan_02790.t">
    <property type="protein sequence ID" value="C.cajan_02790.t.cds1"/>
    <property type="gene ID" value="C.cajan_02790"/>
</dbReference>